<evidence type="ECO:0000313" key="2">
    <source>
        <dbReference type="EMBL" id="EDO01691.1"/>
    </source>
</evidence>
<reference evidence="3" key="1">
    <citation type="journal article" date="2011" name="PLoS Genet.">
        <title>Genomic analysis of the necrotrophic fungal pathogens Sclerotinia sclerotiorum and Botrytis cinerea.</title>
        <authorList>
            <person name="Amselem J."/>
            <person name="Cuomo C.A."/>
            <person name="van Kan J.A."/>
            <person name="Viaud M."/>
            <person name="Benito E.P."/>
            <person name="Couloux A."/>
            <person name="Coutinho P.M."/>
            <person name="de Vries R.P."/>
            <person name="Dyer P.S."/>
            <person name="Fillinger S."/>
            <person name="Fournier E."/>
            <person name="Gout L."/>
            <person name="Hahn M."/>
            <person name="Kohn L."/>
            <person name="Lapalu N."/>
            <person name="Plummer K.M."/>
            <person name="Pradier J.M."/>
            <person name="Quevillon E."/>
            <person name="Sharon A."/>
            <person name="Simon A."/>
            <person name="ten Have A."/>
            <person name="Tudzynski B."/>
            <person name="Tudzynski P."/>
            <person name="Wincker P."/>
            <person name="Andrew M."/>
            <person name="Anthouard V."/>
            <person name="Beever R.E."/>
            <person name="Beffa R."/>
            <person name="Benoit I."/>
            <person name="Bouzid O."/>
            <person name="Brault B."/>
            <person name="Chen Z."/>
            <person name="Choquer M."/>
            <person name="Collemare J."/>
            <person name="Cotton P."/>
            <person name="Danchin E.G."/>
            <person name="Da Silva C."/>
            <person name="Gautier A."/>
            <person name="Giraud C."/>
            <person name="Giraud T."/>
            <person name="Gonzalez C."/>
            <person name="Grossetete S."/>
            <person name="Guldener U."/>
            <person name="Henrissat B."/>
            <person name="Howlett B.J."/>
            <person name="Kodira C."/>
            <person name="Kretschmer M."/>
            <person name="Lappartient A."/>
            <person name="Leroch M."/>
            <person name="Levis C."/>
            <person name="Mauceli E."/>
            <person name="Neuveglise C."/>
            <person name="Oeser B."/>
            <person name="Pearson M."/>
            <person name="Poulain J."/>
            <person name="Poussereau N."/>
            <person name="Quesneville H."/>
            <person name="Rascle C."/>
            <person name="Schumacher J."/>
            <person name="Segurens B."/>
            <person name="Sexton A."/>
            <person name="Silva E."/>
            <person name="Sirven C."/>
            <person name="Soanes D.M."/>
            <person name="Talbot N.J."/>
            <person name="Templeton M."/>
            <person name="Yandava C."/>
            <person name="Yarden O."/>
            <person name="Zeng Q."/>
            <person name="Rollins J.A."/>
            <person name="Lebrun M.H."/>
            <person name="Dickman M."/>
        </authorList>
    </citation>
    <scope>NUCLEOTIDE SEQUENCE [LARGE SCALE GENOMIC DNA]</scope>
    <source>
        <strain evidence="3">ATCC 18683 / 1980 / Ss-1</strain>
    </source>
</reference>
<proteinExistence type="predicted"/>
<feature type="compositionally biased region" description="Basic and acidic residues" evidence="1">
    <location>
        <begin position="1"/>
        <end position="13"/>
    </location>
</feature>
<organism evidence="2 3">
    <name type="scientific">Sclerotinia sclerotiorum (strain ATCC 18683 / 1980 / Ss-1)</name>
    <name type="common">White mold</name>
    <name type="synonym">Whetzelinia sclerotiorum</name>
    <dbReference type="NCBI Taxonomy" id="665079"/>
    <lineage>
        <taxon>Eukaryota</taxon>
        <taxon>Fungi</taxon>
        <taxon>Dikarya</taxon>
        <taxon>Ascomycota</taxon>
        <taxon>Pezizomycotina</taxon>
        <taxon>Leotiomycetes</taxon>
        <taxon>Helotiales</taxon>
        <taxon>Sclerotiniaceae</taxon>
        <taxon>Sclerotinia</taxon>
    </lineage>
</organism>
<dbReference type="EMBL" id="CH476625">
    <property type="protein sequence ID" value="EDO01691.1"/>
    <property type="molecule type" value="Genomic_DNA"/>
</dbReference>
<feature type="compositionally biased region" description="Basic residues" evidence="1">
    <location>
        <begin position="15"/>
        <end position="25"/>
    </location>
</feature>
<keyword evidence="3" id="KW-1185">Reference proteome</keyword>
<sequence length="35" mass="4097">MTQDTRRMGESTKKTTWHVSRKGYRRGNPELDVSS</sequence>
<dbReference type="RefSeq" id="XP_001594359.1">
    <property type="nucleotide sequence ID" value="XM_001594309.1"/>
</dbReference>
<dbReference type="HOGENOM" id="CLU_3368749_0_0_1"/>
<dbReference type="AlphaFoldDB" id="A7EFS5"/>
<gene>
    <name evidence="2" type="ORF">SS1G_04166</name>
</gene>
<name>A7EFS5_SCLS1</name>
<dbReference type="GeneID" id="5490426"/>
<dbReference type="Proteomes" id="UP000001312">
    <property type="component" value="Unassembled WGS sequence"/>
</dbReference>
<dbReference type="KEGG" id="ssl:SS1G_04166"/>
<evidence type="ECO:0000313" key="3">
    <source>
        <dbReference type="Proteomes" id="UP000001312"/>
    </source>
</evidence>
<feature type="region of interest" description="Disordered" evidence="1">
    <location>
        <begin position="1"/>
        <end position="35"/>
    </location>
</feature>
<protein>
    <submittedName>
        <fullName evidence="2">Uncharacterized protein</fullName>
    </submittedName>
</protein>
<accession>A7EFS5</accession>
<evidence type="ECO:0000256" key="1">
    <source>
        <dbReference type="SAM" id="MobiDB-lite"/>
    </source>
</evidence>
<dbReference type="InParanoid" id="A7EFS5"/>